<dbReference type="GeneID" id="6005604"/>
<feature type="compositionally biased region" description="Polar residues" evidence="9">
    <location>
        <begin position="1"/>
        <end position="18"/>
    </location>
</feature>
<dbReference type="OrthoDB" id="4096at2759"/>
<evidence type="ECO:0000313" key="11">
    <source>
        <dbReference type="EMBL" id="EAU92813.1"/>
    </source>
</evidence>
<dbReference type="GO" id="GO:0032040">
    <property type="term" value="C:small-subunit processome"/>
    <property type="evidence" value="ECO:0007669"/>
    <property type="project" value="InterPro"/>
</dbReference>
<reference evidence="11 12" key="1">
    <citation type="journal article" date="2010" name="Proc. Natl. Acad. Sci. U.S.A.">
        <title>Insights into evolution of multicellular fungi from the assembled chromosomes of the mushroom Coprinopsis cinerea (Coprinus cinereus).</title>
        <authorList>
            <person name="Stajich J.E."/>
            <person name="Wilke S.K."/>
            <person name="Ahren D."/>
            <person name="Au C.H."/>
            <person name="Birren B.W."/>
            <person name="Borodovsky M."/>
            <person name="Burns C."/>
            <person name="Canback B."/>
            <person name="Casselton L.A."/>
            <person name="Cheng C.K."/>
            <person name="Deng J."/>
            <person name="Dietrich F.S."/>
            <person name="Fargo D.C."/>
            <person name="Farman M.L."/>
            <person name="Gathman A.C."/>
            <person name="Goldberg J."/>
            <person name="Guigo R."/>
            <person name="Hoegger P.J."/>
            <person name="Hooker J.B."/>
            <person name="Huggins A."/>
            <person name="James T.Y."/>
            <person name="Kamada T."/>
            <person name="Kilaru S."/>
            <person name="Kodira C."/>
            <person name="Kues U."/>
            <person name="Kupfer D."/>
            <person name="Kwan H.S."/>
            <person name="Lomsadze A."/>
            <person name="Li W."/>
            <person name="Lilly W.W."/>
            <person name="Ma L.J."/>
            <person name="Mackey A.J."/>
            <person name="Manning G."/>
            <person name="Martin F."/>
            <person name="Muraguchi H."/>
            <person name="Natvig D.O."/>
            <person name="Palmerini H."/>
            <person name="Ramesh M.A."/>
            <person name="Rehmeyer C.J."/>
            <person name="Roe B.A."/>
            <person name="Shenoy N."/>
            <person name="Stanke M."/>
            <person name="Ter-Hovhannisyan V."/>
            <person name="Tunlid A."/>
            <person name="Velagapudi R."/>
            <person name="Vision T.J."/>
            <person name="Zeng Q."/>
            <person name="Zolan M.E."/>
            <person name="Pukkila P.J."/>
        </authorList>
    </citation>
    <scope>NUCLEOTIDE SEQUENCE [LARGE SCALE GENOMIC DNA]</scope>
    <source>
        <strain evidence="12">Okayama-7 / 130 / ATCC MYA-4618 / FGSC 9003</strain>
    </source>
</reference>
<dbReference type="STRING" id="240176.A8N2P4"/>
<keyword evidence="4 8" id="KW-0853">WD repeat</keyword>
<protein>
    <recommendedName>
        <fullName evidence="10">WD repeat-containing protein 75 second beta-propeller domain-containing protein</fullName>
    </recommendedName>
</protein>
<dbReference type="InterPro" id="IPR053826">
    <property type="entry name" value="WDR75"/>
</dbReference>
<evidence type="ECO:0000313" key="12">
    <source>
        <dbReference type="Proteomes" id="UP000001861"/>
    </source>
</evidence>
<evidence type="ECO:0000256" key="2">
    <source>
        <dbReference type="ARBA" id="ARBA00022517"/>
    </source>
</evidence>
<evidence type="ECO:0000256" key="7">
    <source>
        <dbReference type="ARBA" id="ARBA00023242"/>
    </source>
</evidence>
<dbReference type="RefSeq" id="XP_001829178.1">
    <property type="nucleotide sequence ID" value="XM_001829126.1"/>
</dbReference>
<accession>A8N2P4</accession>
<keyword evidence="6" id="KW-0804">Transcription</keyword>
<dbReference type="EMBL" id="AACS02000001">
    <property type="protein sequence ID" value="EAU92813.1"/>
    <property type="molecule type" value="Genomic_DNA"/>
</dbReference>
<dbReference type="SUPFAM" id="SSF50978">
    <property type="entry name" value="WD40 repeat-like"/>
    <property type="match status" value="1"/>
</dbReference>
<dbReference type="Gene3D" id="2.130.10.10">
    <property type="entry name" value="YVTN repeat-like/Quinoprotein amine dehydrogenase"/>
    <property type="match status" value="3"/>
</dbReference>
<dbReference type="PANTHER" id="PTHR44215">
    <property type="entry name" value="WD REPEAT-CONTAINING PROTEIN 75"/>
    <property type="match status" value="1"/>
</dbReference>
<proteinExistence type="predicted"/>
<dbReference type="Pfam" id="PF23769">
    <property type="entry name" value="Beta-prop_WDR75_2nd"/>
    <property type="match status" value="1"/>
</dbReference>
<dbReference type="GO" id="GO:0003723">
    <property type="term" value="F:RNA binding"/>
    <property type="evidence" value="ECO:0007669"/>
    <property type="project" value="InterPro"/>
</dbReference>
<evidence type="ECO:0000256" key="4">
    <source>
        <dbReference type="ARBA" id="ARBA00022574"/>
    </source>
</evidence>
<dbReference type="InterPro" id="IPR015943">
    <property type="entry name" value="WD40/YVTN_repeat-like_dom_sf"/>
</dbReference>
<feature type="compositionally biased region" description="Basic and acidic residues" evidence="9">
    <location>
        <begin position="877"/>
        <end position="888"/>
    </location>
</feature>
<name>A8N2P4_COPC7</name>
<dbReference type="eggNOG" id="KOG1963">
    <property type="taxonomic scope" value="Eukaryota"/>
</dbReference>
<evidence type="ECO:0000256" key="9">
    <source>
        <dbReference type="SAM" id="MobiDB-lite"/>
    </source>
</evidence>
<dbReference type="InterPro" id="IPR036322">
    <property type="entry name" value="WD40_repeat_dom_sf"/>
</dbReference>
<dbReference type="OMA" id="WILNTRI"/>
<dbReference type="GO" id="GO:2000234">
    <property type="term" value="P:positive regulation of rRNA processing"/>
    <property type="evidence" value="ECO:0007669"/>
    <property type="project" value="TreeGrafter"/>
</dbReference>
<evidence type="ECO:0000256" key="1">
    <source>
        <dbReference type="ARBA" id="ARBA00004604"/>
    </source>
</evidence>
<dbReference type="KEGG" id="cci:CC1G_01858"/>
<evidence type="ECO:0000256" key="8">
    <source>
        <dbReference type="PROSITE-ProRule" id="PRU00221"/>
    </source>
</evidence>
<keyword evidence="5" id="KW-0677">Repeat</keyword>
<feature type="domain" description="WD repeat-containing protein 75 second beta-propeller" evidence="10">
    <location>
        <begin position="436"/>
        <end position="699"/>
    </location>
</feature>
<feature type="region of interest" description="Disordered" evidence="9">
    <location>
        <begin position="1"/>
        <end position="32"/>
    </location>
</feature>
<keyword evidence="7" id="KW-0539">Nucleus</keyword>
<keyword evidence="2" id="KW-0690">Ribosome biogenesis</keyword>
<comment type="subcellular location">
    <subcellularLocation>
        <location evidence="1">Nucleus</location>
        <location evidence="1">Nucleolus</location>
    </subcellularLocation>
</comment>
<dbReference type="InterPro" id="IPR001680">
    <property type="entry name" value="WD40_rpt"/>
</dbReference>
<dbReference type="SMART" id="SM00320">
    <property type="entry name" value="WD40"/>
    <property type="match status" value="6"/>
</dbReference>
<comment type="caution">
    <text evidence="11">The sequence shown here is derived from an EMBL/GenBank/DDBJ whole genome shotgun (WGS) entry which is preliminary data.</text>
</comment>
<dbReference type="PROSITE" id="PS50082">
    <property type="entry name" value="WD_REPEATS_2"/>
    <property type="match status" value="1"/>
</dbReference>
<dbReference type="InParanoid" id="A8N2P4"/>
<dbReference type="PROSITE" id="PS50294">
    <property type="entry name" value="WD_REPEATS_REGION"/>
    <property type="match status" value="1"/>
</dbReference>
<feature type="region of interest" description="Disordered" evidence="9">
    <location>
        <begin position="877"/>
        <end position="917"/>
    </location>
</feature>
<keyword evidence="3" id="KW-0698">rRNA processing</keyword>
<organism evidence="11 12">
    <name type="scientific">Coprinopsis cinerea (strain Okayama-7 / 130 / ATCC MYA-4618 / FGSC 9003)</name>
    <name type="common">Inky cap fungus</name>
    <name type="synonym">Hormographiella aspergillata</name>
    <dbReference type="NCBI Taxonomy" id="240176"/>
    <lineage>
        <taxon>Eukaryota</taxon>
        <taxon>Fungi</taxon>
        <taxon>Dikarya</taxon>
        <taxon>Basidiomycota</taxon>
        <taxon>Agaricomycotina</taxon>
        <taxon>Agaricomycetes</taxon>
        <taxon>Agaricomycetidae</taxon>
        <taxon>Agaricales</taxon>
        <taxon>Agaricineae</taxon>
        <taxon>Psathyrellaceae</taxon>
        <taxon>Coprinopsis</taxon>
    </lineage>
</organism>
<evidence type="ECO:0000259" key="10">
    <source>
        <dbReference type="Pfam" id="PF23769"/>
    </source>
</evidence>
<evidence type="ECO:0000256" key="6">
    <source>
        <dbReference type="ARBA" id="ARBA00023163"/>
    </source>
</evidence>
<dbReference type="GO" id="GO:0045943">
    <property type="term" value="P:positive regulation of transcription by RNA polymerase I"/>
    <property type="evidence" value="ECO:0007669"/>
    <property type="project" value="InterPro"/>
</dbReference>
<evidence type="ECO:0000256" key="3">
    <source>
        <dbReference type="ARBA" id="ARBA00022552"/>
    </source>
</evidence>
<sequence length="917" mass="100625">MAVFASTRQNQPHVQQNIPRAGSKPKKSTMMNKGKAREIQGAQVLPTTNADTSPWSEETDTTDWQWSYLNDFSTSKVTPLFSKDGSYFFSFSGSSVKILSVSTGQVVSELNAPAGKDNGQTPPRFTSAVINPDNAFQLITSTLEGRIIIWDFLNAVILREIDVCKPIHYICAHRNVKDSIFVAASLNKKKTQENDAIVLQVSLNHGSSGKSSAEVRSIGKTRSPSGLAISPSGEWLVSIGGHTVYVARISALDTGFIKYVSADRLSCLAMHPSDEYFATGDEKGIIRLWYCLNDAAVKSRGVEQKAQTTSLHWHAHSVAALSFTPNGAYLLSGGEEAVLVIWQLHTGRKEFVPRVGSPIVTISAFQGPLSEEYLLGLQDGTFSFVSPSSLRIVRSFSQLKIGLDVAQGQTPTTYAPLAFHQPSSSLILPSSHQSSLQIYSPFSQSLVGELEVSPSNRVSRRDDKPLEAAKVRLVALASSGLWMSTVDVREEEPGYQPEVFLKIWSWDSKTSSWQLHSRIDQPHGFKYPIQLKFSPHSPTAPLFLSSCGEDGAVKIWKLRTKTKEDLWLPHATLTFPPSHVKDLAWSPDGTIIAVVSVNQALLYDTSFTVIDTLSTFEQKNTISVHFIGNRYLLVVGRRCLTTWDLISRSVPWTFIPRSDVDFAIAHHNKASFAVFLQPNVTNESTETHVYAFDVESSRPRGEHSLPLQLRNVVSAASPQEPRYNLLGLTQDSRIVVIDGDSSKLHTAHKPSLSFGSAKTTVFRDMFRGASMDSLEVVSPTPITSTARNTDSTIVEAFSQPTHLMAPIALVFDELMSSLLQPGQSAVDATLSDDEEDSDDEAMEDIVMTSTTRSLPPIDTASLQPLVSFFRQSFAKSRDQTAKGLENGKLKKNRPNGTISSISPSKTASSKARRDSLA</sequence>
<dbReference type="Proteomes" id="UP000001861">
    <property type="component" value="Unassembled WGS sequence"/>
</dbReference>
<dbReference type="PANTHER" id="PTHR44215:SF1">
    <property type="entry name" value="WD REPEAT-CONTAINING PROTEIN 75"/>
    <property type="match status" value="1"/>
</dbReference>
<gene>
    <name evidence="11" type="ORF">CC1G_01858</name>
</gene>
<feature type="repeat" description="WD" evidence="8">
    <location>
        <begin position="311"/>
        <end position="352"/>
    </location>
</feature>
<dbReference type="Pfam" id="PF23869">
    <property type="entry name" value="Beta-prop_WDR75_1st"/>
    <property type="match status" value="1"/>
</dbReference>
<dbReference type="SUPFAM" id="SSF50998">
    <property type="entry name" value="Quinoprotein alcohol dehydrogenase-like"/>
    <property type="match status" value="1"/>
</dbReference>
<dbReference type="InterPro" id="IPR011047">
    <property type="entry name" value="Quinoprotein_ADH-like_sf"/>
</dbReference>
<keyword evidence="12" id="KW-1185">Reference proteome</keyword>
<dbReference type="FunCoup" id="A8N2P4">
    <property type="interactions" value="559"/>
</dbReference>
<feature type="compositionally biased region" description="Low complexity" evidence="9">
    <location>
        <begin position="897"/>
        <end position="909"/>
    </location>
</feature>
<dbReference type="GO" id="GO:0006364">
    <property type="term" value="P:rRNA processing"/>
    <property type="evidence" value="ECO:0007669"/>
    <property type="project" value="UniProtKB-KW"/>
</dbReference>
<dbReference type="VEuPathDB" id="FungiDB:CC1G_01858"/>
<dbReference type="AlphaFoldDB" id="A8N2P4"/>
<evidence type="ECO:0000256" key="5">
    <source>
        <dbReference type="ARBA" id="ARBA00022737"/>
    </source>
</evidence>
<dbReference type="InterPro" id="IPR057644">
    <property type="entry name" value="Beta-prop_WDR75_2nd"/>
</dbReference>